<accession>A0ABV9U4P2</accession>
<comment type="subcellular location">
    <subcellularLocation>
        <location evidence="1">Cell membrane</location>
        <topology evidence="1">Multi-pass membrane protein</topology>
    </subcellularLocation>
</comment>
<sequence length="415" mass="42277">MWRAYSVSALGTWLALDAFPMIAVLALHVSAAEVALIAVAGGAAAALLALPLGPWVEFRPKRRLMIRADLVRCGVLATVPAAYLAGSLTYVQLLVVAVVVAVSDIVFTGASGAHLKALVPPERLGDANGSFESASWMATAIGPPSGGALIGLFGPVVTVVLNALSFLGSALAIRRIEAPEPAPPARRAGTSRRAEIAEGWRVIAASGELRRLFAVTVLGNSLIMAVAPLMTYRMLHDLGFSTLEYGLSIGVPCLGGFVGGRLSRPLVARFGLRRVLVAAGIGRLPGLLGLAFVGPGLPGLLTVMVSQLDLIVGSAIFSPAFATRRLQLAGERTTARVITAWKIASQVGIASCTLLGGMLASGATARTAIVVAGAAALGTAAFLPWRAPETGASETVAETAAAPATGKASGGVAAR</sequence>
<protein>
    <submittedName>
        <fullName evidence="8">MFS transporter</fullName>
    </submittedName>
</protein>
<dbReference type="CDD" id="cd06173">
    <property type="entry name" value="MFS_MefA_like"/>
    <property type="match status" value="1"/>
</dbReference>
<dbReference type="EMBL" id="JBHSIT010000007">
    <property type="protein sequence ID" value="MFC4910315.1"/>
    <property type="molecule type" value="Genomic_DNA"/>
</dbReference>
<dbReference type="Proteomes" id="UP001595872">
    <property type="component" value="Unassembled WGS sequence"/>
</dbReference>
<keyword evidence="2" id="KW-1003">Cell membrane</keyword>
<dbReference type="SUPFAM" id="SSF103473">
    <property type="entry name" value="MFS general substrate transporter"/>
    <property type="match status" value="1"/>
</dbReference>
<name>A0ABV9U4P2_9ACTN</name>
<keyword evidence="5 7" id="KW-0472">Membrane</keyword>
<proteinExistence type="predicted"/>
<evidence type="ECO:0000256" key="7">
    <source>
        <dbReference type="SAM" id="Phobius"/>
    </source>
</evidence>
<feature type="transmembrane region" description="Helical" evidence="7">
    <location>
        <begin position="275"/>
        <end position="294"/>
    </location>
</feature>
<evidence type="ECO:0000256" key="5">
    <source>
        <dbReference type="ARBA" id="ARBA00023136"/>
    </source>
</evidence>
<feature type="transmembrane region" description="Helical" evidence="7">
    <location>
        <begin position="34"/>
        <end position="53"/>
    </location>
</feature>
<keyword evidence="3 7" id="KW-0812">Transmembrane</keyword>
<keyword evidence="4 7" id="KW-1133">Transmembrane helix</keyword>
<reference evidence="9" key="1">
    <citation type="journal article" date="2019" name="Int. J. Syst. Evol. Microbiol.">
        <title>The Global Catalogue of Microorganisms (GCM) 10K type strain sequencing project: providing services to taxonomists for standard genome sequencing and annotation.</title>
        <authorList>
            <consortium name="The Broad Institute Genomics Platform"/>
            <consortium name="The Broad Institute Genome Sequencing Center for Infectious Disease"/>
            <person name="Wu L."/>
            <person name="Ma J."/>
        </authorList>
    </citation>
    <scope>NUCLEOTIDE SEQUENCE [LARGE SCALE GENOMIC DNA]</scope>
    <source>
        <strain evidence="9">KLKA75</strain>
    </source>
</reference>
<dbReference type="RefSeq" id="WP_378258568.1">
    <property type="nucleotide sequence ID" value="NZ_JBHSIT010000007.1"/>
</dbReference>
<feature type="transmembrane region" description="Helical" evidence="7">
    <location>
        <begin position="74"/>
        <end position="102"/>
    </location>
</feature>
<feature type="transmembrane region" description="Helical" evidence="7">
    <location>
        <begin position="367"/>
        <end position="385"/>
    </location>
</feature>
<evidence type="ECO:0000256" key="4">
    <source>
        <dbReference type="ARBA" id="ARBA00022989"/>
    </source>
</evidence>
<evidence type="ECO:0000256" key="2">
    <source>
        <dbReference type="ARBA" id="ARBA00022475"/>
    </source>
</evidence>
<feature type="transmembrane region" description="Helical" evidence="7">
    <location>
        <begin position="212"/>
        <end position="233"/>
    </location>
</feature>
<feature type="transmembrane region" description="Helical" evidence="7">
    <location>
        <begin position="245"/>
        <end position="263"/>
    </location>
</feature>
<feature type="transmembrane region" description="Helical" evidence="7">
    <location>
        <begin position="146"/>
        <end position="167"/>
    </location>
</feature>
<feature type="region of interest" description="Disordered" evidence="6">
    <location>
        <begin position="394"/>
        <end position="415"/>
    </location>
</feature>
<dbReference type="InterPro" id="IPR011701">
    <property type="entry name" value="MFS"/>
</dbReference>
<keyword evidence="9" id="KW-1185">Reference proteome</keyword>
<evidence type="ECO:0000256" key="1">
    <source>
        <dbReference type="ARBA" id="ARBA00004651"/>
    </source>
</evidence>
<dbReference type="PANTHER" id="PTHR23513:SF6">
    <property type="entry name" value="MAJOR FACILITATOR SUPERFAMILY ASSOCIATED DOMAIN-CONTAINING PROTEIN"/>
    <property type="match status" value="1"/>
</dbReference>
<dbReference type="PANTHER" id="PTHR23513">
    <property type="entry name" value="INTEGRAL MEMBRANE EFFLUX PROTEIN-RELATED"/>
    <property type="match status" value="1"/>
</dbReference>
<evidence type="ECO:0000256" key="3">
    <source>
        <dbReference type="ARBA" id="ARBA00022692"/>
    </source>
</evidence>
<evidence type="ECO:0000256" key="6">
    <source>
        <dbReference type="SAM" id="MobiDB-lite"/>
    </source>
</evidence>
<comment type="caution">
    <text evidence="8">The sequence shown here is derived from an EMBL/GenBank/DDBJ whole genome shotgun (WGS) entry which is preliminary data.</text>
</comment>
<dbReference type="Pfam" id="PF07690">
    <property type="entry name" value="MFS_1"/>
    <property type="match status" value="1"/>
</dbReference>
<gene>
    <name evidence="8" type="ORF">ACFPCY_23585</name>
</gene>
<dbReference type="Gene3D" id="1.20.1250.20">
    <property type="entry name" value="MFS general substrate transporter like domains"/>
    <property type="match status" value="1"/>
</dbReference>
<dbReference type="InterPro" id="IPR036259">
    <property type="entry name" value="MFS_trans_sf"/>
</dbReference>
<evidence type="ECO:0000313" key="9">
    <source>
        <dbReference type="Proteomes" id="UP001595872"/>
    </source>
</evidence>
<organism evidence="8 9">
    <name type="scientific">Actinomadura gamaensis</name>
    <dbReference type="NCBI Taxonomy" id="1763541"/>
    <lineage>
        <taxon>Bacteria</taxon>
        <taxon>Bacillati</taxon>
        <taxon>Actinomycetota</taxon>
        <taxon>Actinomycetes</taxon>
        <taxon>Streptosporangiales</taxon>
        <taxon>Thermomonosporaceae</taxon>
        <taxon>Actinomadura</taxon>
    </lineage>
</organism>
<evidence type="ECO:0000313" key="8">
    <source>
        <dbReference type="EMBL" id="MFC4910315.1"/>
    </source>
</evidence>
<feature type="transmembrane region" description="Helical" evidence="7">
    <location>
        <begin position="7"/>
        <end position="28"/>
    </location>
</feature>